<feature type="transmembrane region" description="Helical" evidence="1">
    <location>
        <begin position="103"/>
        <end position="125"/>
    </location>
</feature>
<dbReference type="Gene3D" id="1.10.8.10">
    <property type="entry name" value="DNA helicase RuvA subunit, C-terminal domain"/>
    <property type="match status" value="1"/>
</dbReference>
<dbReference type="STRING" id="29367.CLPUN_35310"/>
<gene>
    <name evidence="3" type="ORF">CLPUN_35310</name>
</gene>
<keyword evidence="1" id="KW-1133">Transmembrane helix</keyword>
<keyword evidence="1" id="KW-0812">Transmembrane</keyword>
<dbReference type="Proteomes" id="UP000190890">
    <property type="component" value="Unassembled WGS sequence"/>
</dbReference>
<dbReference type="AlphaFoldDB" id="A0A1S8TBV6"/>
<dbReference type="InterPro" id="IPR009060">
    <property type="entry name" value="UBA-like_sf"/>
</dbReference>
<evidence type="ECO:0000256" key="1">
    <source>
        <dbReference type="SAM" id="Phobius"/>
    </source>
</evidence>
<feature type="domain" description="DUF4342" evidence="2">
    <location>
        <begin position="59"/>
        <end position="134"/>
    </location>
</feature>
<comment type="caution">
    <text evidence="3">The sequence shown here is derived from an EMBL/GenBank/DDBJ whole genome shotgun (WGS) entry which is preliminary data.</text>
</comment>
<name>A0A1S8TBV6_9CLOT</name>
<dbReference type="InterPro" id="IPR025642">
    <property type="entry name" value="DUF4342"/>
</dbReference>
<dbReference type="Pfam" id="PF14242">
    <property type="entry name" value="DUF4342"/>
    <property type="match status" value="1"/>
</dbReference>
<dbReference type="SUPFAM" id="SSF46934">
    <property type="entry name" value="UBA-like"/>
    <property type="match status" value="1"/>
</dbReference>
<keyword evidence="3" id="KW-0648">Protein biosynthesis</keyword>
<protein>
    <submittedName>
        <fullName evidence="3">Elongation factor Ts, mitochondrial</fullName>
    </submittedName>
</protein>
<reference evidence="3 4" key="1">
    <citation type="submission" date="2016-05" db="EMBL/GenBank/DDBJ databases">
        <title>Microbial solvent formation.</title>
        <authorList>
            <person name="Poehlein A."/>
            <person name="Montoya Solano J.D."/>
            <person name="Flitsch S."/>
            <person name="Krabben P."/>
            <person name="Duerre P."/>
            <person name="Daniel R."/>
        </authorList>
    </citation>
    <scope>NUCLEOTIDE SEQUENCE [LARGE SCALE GENOMIC DNA]</scope>
    <source>
        <strain evidence="3 4">DSM 2619</strain>
    </source>
</reference>
<evidence type="ECO:0000313" key="3">
    <source>
        <dbReference type="EMBL" id="OOM75094.1"/>
    </source>
</evidence>
<keyword evidence="1" id="KW-0472">Membrane</keyword>
<dbReference type="RefSeq" id="WP_077848550.1">
    <property type="nucleotide sequence ID" value="NZ_LZZM01000190.1"/>
</dbReference>
<dbReference type="OrthoDB" id="129626at2"/>
<sequence>MEKITLEKVDMVRERTGVSYEKAKQALEASEGDVLEALIYIEKTQDISNNNDAFETEAESKTAISIEELKECIKQIIEKGNVTRIKIKRDDAELIDIPVNAGIAAGVIAIVIPPILAAGIIAAIATKITIEVTKEDGSVEVINTQVSKVANDVKNKANDFADIVKSKVNEMKNDIKDNKNDSRQKEYTGSDTVYTYTVNFEEDKGKVEEKVEEKEEPKN</sequence>
<keyword evidence="4" id="KW-1185">Reference proteome</keyword>
<dbReference type="GO" id="GO:0003746">
    <property type="term" value="F:translation elongation factor activity"/>
    <property type="evidence" value="ECO:0007669"/>
    <property type="project" value="UniProtKB-KW"/>
</dbReference>
<proteinExistence type="predicted"/>
<accession>A0A1S8TBV6</accession>
<dbReference type="CDD" id="cd14360">
    <property type="entry name" value="UBA_NAC_like_bac"/>
    <property type="match status" value="1"/>
</dbReference>
<evidence type="ECO:0000313" key="4">
    <source>
        <dbReference type="Proteomes" id="UP000190890"/>
    </source>
</evidence>
<organism evidence="3 4">
    <name type="scientific">Clostridium puniceum</name>
    <dbReference type="NCBI Taxonomy" id="29367"/>
    <lineage>
        <taxon>Bacteria</taxon>
        <taxon>Bacillati</taxon>
        <taxon>Bacillota</taxon>
        <taxon>Clostridia</taxon>
        <taxon>Eubacteriales</taxon>
        <taxon>Clostridiaceae</taxon>
        <taxon>Clostridium</taxon>
    </lineage>
</organism>
<keyword evidence="3" id="KW-0251">Elongation factor</keyword>
<evidence type="ECO:0000259" key="2">
    <source>
        <dbReference type="Pfam" id="PF14242"/>
    </source>
</evidence>
<dbReference type="EMBL" id="LZZM01000190">
    <property type="protein sequence ID" value="OOM75094.1"/>
    <property type="molecule type" value="Genomic_DNA"/>
</dbReference>